<dbReference type="Gene3D" id="3.40.1410.10">
    <property type="entry name" value="Chorismate lyase-like"/>
    <property type="match status" value="1"/>
</dbReference>
<dbReference type="Gene3D" id="1.10.10.10">
    <property type="entry name" value="Winged helix-like DNA-binding domain superfamily/Winged helix DNA-binding domain"/>
    <property type="match status" value="1"/>
</dbReference>
<dbReference type="InterPro" id="IPR028978">
    <property type="entry name" value="Chorismate_lyase_/UTRA_dom_sf"/>
</dbReference>
<dbReference type="Proteomes" id="UP000541185">
    <property type="component" value="Unassembled WGS sequence"/>
</dbReference>
<dbReference type="CDD" id="cd07377">
    <property type="entry name" value="WHTH_GntR"/>
    <property type="match status" value="1"/>
</dbReference>
<gene>
    <name evidence="5" type="ORF">HHL11_01640</name>
</gene>
<organism evidence="5 6">
    <name type="scientific">Ramlibacter agri</name>
    <dbReference type="NCBI Taxonomy" id="2728837"/>
    <lineage>
        <taxon>Bacteria</taxon>
        <taxon>Pseudomonadati</taxon>
        <taxon>Pseudomonadota</taxon>
        <taxon>Betaproteobacteria</taxon>
        <taxon>Burkholderiales</taxon>
        <taxon>Comamonadaceae</taxon>
        <taxon>Ramlibacter</taxon>
    </lineage>
</organism>
<protein>
    <submittedName>
        <fullName evidence="5">GntR family transcriptional regulator</fullName>
    </submittedName>
</protein>
<evidence type="ECO:0000259" key="4">
    <source>
        <dbReference type="PROSITE" id="PS50949"/>
    </source>
</evidence>
<dbReference type="PANTHER" id="PTHR44846">
    <property type="entry name" value="MANNOSYL-D-GLYCERATE TRANSPORT/METABOLISM SYSTEM REPRESSOR MNGR-RELATED"/>
    <property type="match status" value="1"/>
</dbReference>
<keyword evidence="1" id="KW-0805">Transcription regulation</keyword>
<dbReference type="InterPro" id="IPR036390">
    <property type="entry name" value="WH_DNA-bd_sf"/>
</dbReference>
<dbReference type="AlphaFoldDB" id="A0A848GYR7"/>
<proteinExistence type="predicted"/>
<keyword evidence="3" id="KW-0804">Transcription</keyword>
<comment type="caution">
    <text evidence="5">The sequence shown here is derived from an EMBL/GenBank/DDBJ whole genome shotgun (WGS) entry which is preliminary data.</text>
</comment>
<feature type="domain" description="HTH gntR-type" evidence="4">
    <location>
        <begin position="6"/>
        <end position="74"/>
    </location>
</feature>
<dbReference type="GO" id="GO:0045892">
    <property type="term" value="P:negative regulation of DNA-templated transcription"/>
    <property type="evidence" value="ECO:0007669"/>
    <property type="project" value="TreeGrafter"/>
</dbReference>
<reference evidence="5 6" key="1">
    <citation type="submission" date="2020-04" db="EMBL/GenBank/DDBJ databases">
        <title>Ramlibacter sp. G-1-2-2 isolated from soil.</title>
        <authorList>
            <person name="Dahal R.H."/>
        </authorList>
    </citation>
    <scope>NUCLEOTIDE SEQUENCE [LARGE SCALE GENOMIC DNA]</scope>
    <source>
        <strain evidence="5 6">G-1-2-2</strain>
    </source>
</reference>
<evidence type="ECO:0000313" key="5">
    <source>
        <dbReference type="EMBL" id="NML42432.1"/>
    </source>
</evidence>
<keyword evidence="6" id="KW-1185">Reference proteome</keyword>
<dbReference type="InterPro" id="IPR011663">
    <property type="entry name" value="UTRA"/>
</dbReference>
<dbReference type="SUPFAM" id="SSF64288">
    <property type="entry name" value="Chorismate lyase-like"/>
    <property type="match status" value="1"/>
</dbReference>
<dbReference type="InterPro" id="IPR050679">
    <property type="entry name" value="Bact_HTH_transcr_reg"/>
</dbReference>
<dbReference type="RefSeq" id="WP_169416641.1">
    <property type="nucleotide sequence ID" value="NZ_JABBFX010000001.1"/>
</dbReference>
<dbReference type="PROSITE" id="PS50949">
    <property type="entry name" value="HTH_GNTR"/>
    <property type="match status" value="1"/>
</dbReference>
<dbReference type="PRINTS" id="PR00035">
    <property type="entry name" value="HTHGNTR"/>
</dbReference>
<dbReference type="Pfam" id="PF07702">
    <property type="entry name" value="UTRA"/>
    <property type="match status" value="1"/>
</dbReference>
<dbReference type="PANTHER" id="PTHR44846:SF1">
    <property type="entry name" value="MANNOSYL-D-GLYCERATE TRANSPORT_METABOLISM SYSTEM REPRESSOR MNGR-RELATED"/>
    <property type="match status" value="1"/>
</dbReference>
<accession>A0A848GYR7</accession>
<sequence>MAEAPQPLYARLRDELRAGILDGRLLPHAKLLSESEMTAAYGVSRITVRQALSDLQKEGLIVRLQGKGAFVSQAQAAPQLNRLEGLAESLAAQGQAVHSKRLAMKALRAPAEVAAALGLAPRSEVYQLSTLRYLDRQPLSVNVSHFIPGLGERVARIDLSGRDLIDVLERELRLRVGRADVEIRAEAMPAKEAKLLQVGAGVPALRVQRVIRSEDGAPLQTENALYRADIFSYKLSLSR</sequence>
<dbReference type="GO" id="GO:0003700">
    <property type="term" value="F:DNA-binding transcription factor activity"/>
    <property type="evidence" value="ECO:0007669"/>
    <property type="project" value="InterPro"/>
</dbReference>
<evidence type="ECO:0000256" key="1">
    <source>
        <dbReference type="ARBA" id="ARBA00023015"/>
    </source>
</evidence>
<dbReference type="EMBL" id="JABBFX010000001">
    <property type="protein sequence ID" value="NML42432.1"/>
    <property type="molecule type" value="Genomic_DNA"/>
</dbReference>
<dbReference type="GO" id="GO:0003677">
    <property type="term" value="F:DNA binding"/>
    <property type="evidence" value="ECO:0007669"/>
    <property type="project" value="UniProtKB-KW"/>
</dbReference>
<dbReference type="SMART" id="SM00345">
    <property type="entry name" value="HTH_GNTR"/>
    <property type="match status" value="1"/>
</dbReference>
<evidence type="ECO:0000256" key="3">
    <source>
        <dbReference type="ARBA" id="ARBA00023163"/>
    </source>
</evidence>
<dbReference type="SMART" id="SM00866">
    <property type="entry name" value="UTRA"/>
    <property type="match status" value="1"/>
</dbReference>
<dbReference type="InterPro" id="IPR036388">
    <property type="entry name" value="WH-like_DNA-bd_sf"/>
</dbReference>
<name>A0A848GYR7_9BURK</name>
<evidence type="ECO:0000256" key="2">
    <source>
        <dbReference type="ARBA" id="ARBA00023125"/>
    </source>
</evidence>
<dbReference type="InterPro" id="IPR000524">
    <property type="entry name" value="Tscrpt_reg_HTH_GntR"/>
</dbReference>
<evidence type="ECO:0000313" key="6">
    <source>
        <dbReference type="Proteomes" id="UP000541185"/>
    </source>
</evidence>
<dbReference type="SUPFAM" id="SSF46785">
    <property type="entry name" value="Winged helix' DNA-binding domain"/>
    <property type="match status" value="1"/>
</dbReference>
<keyword evidence="2" id="KW-0238">DNA-binding</keyword>
<dbReference type="Pfam" id="PF00392">
    <property type="entry name" value="GntR"/>
    <property type="match status" value="1"/>
</dbReference>